<accession>A0A1I7U4E2</accession>
<keyword evidence="1" id="KW-0732">Signal</keyword>
<dbReference type="STRING" id="1561998.A0A1I7U4E2"/>
<reference evidence="3" key="1">
    <citation type="submission" date="2016-11" db="UniProtKB">
        <authorList>
            <consortium name="WormBaseParasite"/>
        </authorList>
    </citation>
    <scope>IDENTIFICATION</scope>
</reference>
<feature type="signal peptide" evidence="1">
    <location>
        <begin position="1"/>
        <end position="17"/>
    </location>
</feature>
<keyword evidence="2" id="KW-1185">Reference proteome</keyword>
<evidence type="ECO:0000313" key="3">
    <source>
        <dbReference type="WBParaSite" id="Csp11.Scaffold629.g14736.t2"/>
    </source>
</evidence>
<name>A0A1I7U4E2_9PELO</name>
<dbReference type="AlphaFoldDB" id="A0A1I7U4E2"/>
<protein>
    <submittedName>
        <fullName evidence="3">EB domain-containing protein</fullName>
    </submittedName>
</protein>
<evidence type="ECO:0000313" key="2">
    <source>
        <dbReference type="Proteomes" id="UP000095282"/>
    </source>
</evidence>
<dbReference type="WBParaSite" id="Csp11.Scaffold629.g14736.t2">
    <property type="protein sequence ID" value="Csp11.Scaffold629.g14736.t2"/>
    <property type="gene ID" value="Csp11.Scaffold629.g14736"/>
</dbReference>
<dbReference type="Proteomes" id="UP000095282">
    <property type="component" value="Unplaced"/>
</dbReference>
<sequence>MLKLATLAALLAQLTWAQHGTVGRPCEVSTDCGTGNYCAGNKRCACLTTYKVRSIDLPLKNSDEVRKCAPMRIAS</sequence>
<proteinExistence type="predicted"/>
<feature type="chain" id="PRO_5009308415" evidence="1">
    <location>
        <begin position="18"/>
        <end position="75"/>
    </location>
</feature>
<evidence type="ECO:0000256" key="1">
    <source>
        <dbReference type="SAM" id="SignalP"/>
    </source>
</evidence>
<organism evidence="2 3">
    <name type="scientific">Caenorhabditis tropicalis</name>
    <dbReference type="NCBI Taxonomy" id="1561998"/>
    <lineage>
        <taxon>Eukaryota</taxon>
        <taxon>Metazoa</taxon>
        <taxon>Ecdysozoa</taxon>
        <taxon>Nematoda</taxon>
        <taxon>Chromadorea</taxon>
        <taxon>Rhabditida</taxon>
        <taxon>Rhabditina</taxon>
        <taxon>Rhabditomorpha</taxon>
        <taxon>Rhabditoidea</taxon>
        <taxon>Rhabditidae</taxon>
        <taxon>Peloderinae</taxon>
        <taxon>Caenorhabditis</taxon>
    </lineage>
</organism>